<name>Q987P1_RHILO</name>
<dbReference type="KEGG" id="mlo:msl8708"/>
<proteinExistence type="predicted"/>
<evidence type="ECO:0000313" key="1">
    <source>
        <dbReference type="EMBL" id="BAB53162.1"/>
    </source>
</evidence>
<dbReference type="Proteomes" id="UP000000552">
    <property type="component" value="Chromosome"/>
</dbReference>
<protein>
    <submittedName>
        <fullName evidence="1">Msl8708 protein</fullName>
    </submittedName>
</protein>
<dbReference type="EMBL" id="BA000012">
    <property type="protein sequence ID" value="BAB53162.1"/>
    <property type="molecule type" value="Genomic_DNA"/>
</dbReference>
<dbReference type="AlphaFoldDB" id="Q987P1"/>
<accession>Q987P1</accession>
<gene>
    <name evidence="1" type="ordered locus">msl8708</name>
</gene>
<sequence length="38" mass="4339">MLAFRIDGFRKWLELGGAVAADSTNHNSARDKFWNQSQ</sequence>
<dbReference type="HOGENOM" id="CLU_3332085_0_0_5"/>
<organism evidence="1 2">
    <name type="scientific">Mesorhizobium japonicum (strain LMG 29417 / CECT 9101 / MAFF 303099)</name>
    <name type="common">Mesorhizobium loti (strain MAFF 303099)</name>
    <dbReference type="NCBI Taxonomy" id="266835"/>
    <lineage>
        <taxon>Bacteria</taxon>
        <taxon>Pseudomonadati</taxon>
        <taxon>Pseudomonadota</taxon>
        <taxon>Alphaproteobacteria</taxon>
        <taxon>Hyphomicrobiales</taxon>
        <taxon>Phyllobacteriaceae</taxon>
        <taxon>Mesorhizobium</taxon>
    </lineage>
</organism>
<reference evidence="1 2" key="1">
    <citation type="journal article" date="2000" name="DNA Res.">
        <title>Complete genome structure of the nitrogen-fixing symbiotic bacterium Mesorhizobium loti.</title>
        <authorList>
            <person name="Kaneko T."/>
            <person name="Nakamura Y."/>
            <person name="Sato S."/>
            <person name="Asamizu E."/>
            <person name="Kato T."/>
            <person name="Sasamoto S."/>
            <person name="Watanabe A."/>
            <person name="Idesawa K."/>
            <person name="Ishikawa A."/>
            <person name="Kawashima K."/>
            <person name="Kimura T."/>
            <person name="Kishida Y."/>
            <person name="Kiyokawa C."/>
            <person name="Kohara M."/>
            <person name="Matsumoto M."/>
            <person name="Matsuno A."/>
            <person name="Mochizuki Y."/>
            <person name="Nakayama S."/>
            <person name="Nakazaki N."/>
            <person name="Shimpo S."/>
            <person name="Sugimoto M."/>
            <person name="Takeuchi C."/>
            <person name="Yamada M."/>
            <person name="Tabata S."/>
        </authorList>
    </citation>
    <scope>NUCLEOTIDE SEQUENCE [LARGE SCALE GENOMIC DNA]</scope>
    <source>
        <strain evidence="2">LMG 29417 / CECT 9101 / MAFF 303099</strain>
    </source>
</reference>
<evidence type="ECO:0000313" key="2">
    <source>
        <dbReference type="Proteomes" id="UP000000552"/>
    </source>
</evidence>